<dbReference type="SUPFAM" id="SSF46785">
    <property type="entry name" value="Winged helix' DNA-binding domain"/>
    <property type="match status" value="1"/>
</dbReference>
<evidence type="ECO:0000313" key="2">
    <source>
        <dbReference type="EMBL" id="MFC3982774.1"/>
    </source>
</evidence>
<dbReference type="EMBL" id="JBHSBC010000021">
    <property type="protein sequence ID" value="MFC3982774.1"/>
    <property type="molecule type" value="Genomic_DNA"/>
</dbReference>
<evidence type="ECO:0000313" key="3">
    <source>
        <dbReference type="Proteomes" id="UP001595698"/>
    </source>
</evidence>
<reference evidence="3" key="1">
    <citation type="journal article" date="2019" name="Int. J. Syst. Evol. Microbiol.">
        <title>The Global Catalogue of Microorganisms (GCM) 10K type strain sequencing project: providing services to taxonomists for standard genome sequencing and annotation.</title>
        <authorList>
            <consortium name="The Broad Institute Genomics Platform"/>
            <consortium name="The Broad Institute Genome Sequencing Center for Infectious Disease"/>
            <person name="Wu L."/>
            <person name="Ma J."/>
        </authorList>
    </citation>
    <scope>NUCLEOTIDE SEQUENCE [LARGE SCALE GENOMIC DNA]</scope>
    <source>
        <strain evidence="3">TBRC 7912</strain>
    </source>
</reference>
<dbReference type="Gene3D" id="1.10.10.10">
    <property type="entry name" value="Winged helix-like DNA-binding domain superfamily/Winged helix DNA-binding domain"/>
    <property type="match status" value="1"/>
</dbReference>
<keyword evidence="3" id="KW-1185">Reference proteome</keyword>
<gene>
    <name evidence="2" type="ORF">ACFOYY_21720</name>
</gene>
<dbReference type="InterPro" id="IPR052509">
    <property type="entry name" value="Metal_resp_DNA-bind_regulator"/>
</dbReference>
<protein>
    <submittedName>
        <fullName evidence="2">PadR family transcriptional regulator</fullName>
    </submittedName>
</protein>
<sequence length="98" mass="11142">MTTTTRLVLDLFLATDPDDPLWGYRVTEETGLGPGTVYPFLERLEKAGWITGSWEAGVPEGRPRRRLYTLSGTGRQEYAALRRGRTSLWSWSPRRAGR</sequence>
<dbReference type="PANTHER" id="PTHR33169">
    <property type="entry name" value="PADR-FAMILY TRANSCRIPTIONAL REGULATOR"/>
    <property type="match status" value="1"/>
</dbReference>
<accession>A0ABV8F4N5</accession>
<dbReference type="Proteomes" id="UP001595698">
    <property type="component" value="Unassembled WGS sequence"/>
</dbReference>
<dbReference type="InterPro" id="IPR005149">
    <property type="entry name" value="Tscrpt_reg_PadR_N"/>
</dbReference>
<comment type="caution">
    <text evidence="2">The sequence shown here is derived from an EMBL/GenBank/DDBJ whole genome shotgun (WGS) entry which is preliminary data.</text>
</comment>
<organism evidence="2 3">
    <name type="scientific">Streptosporangium jomthongense</name>
    <dbReference type="NCBI Taxonomy" id="1193683"/>
    <lineage>
        <taxon>Bacteria</taxon>
        <taxon>Bacillati</taxon>
        <taxon>Actinomycetota</taxon>
        <taxon>Actinomycetes</taxon>
        <taxon>Streptosporangiales</taxon>
        <taxon>Streptosporangiaceae</taxon>
        <taxon>Streptosporangium</taxon>
    </lineage>
</organism>
<proteinExistence type="predicted"/>
<feature type="domain" description="Transcription regulator PadR N-terminal" evidence="1">
    <location>
        <begin position="29"/>
        <end position="79"/>
    </location>
</feature>
<dbReference type="InterPro" id="IPR036388">
    <property type="entry name" value="WH-like_DNA-bd_sf"/>
</dbReference>
<name>A0ABV8F4N5_9ACTN</name>
<dbReference type="Pfam" id="PF03551">
    <property type="entry name" value="PadR"/>
    <property type="match status" value="1"/>
</dbReference>
<dbReference type="PANTHER" id="PTHR33169:SF14">
    <property type="entry name" value="TRANSCRIPTIONAL REGULATOR RV3488"/>
    <property type="match status" value="1"/>
</dbReference>
<evidence type="ECO:0000259" key="1">
    <source>
        <dbReference type="Pfam" id="PF03551"/>
    </source>
</evidence>
<dbReference type="InterPro" id="IPR036390">
    <property type="entry name" value="WH_DNA-bd_sf"/>
</dbReference>